<dbReference type="EMBL" id="JUFX02000124">
    <property type="protein sequence ID" value="KPH87343.1"/>
    <property type="molecule type" value="Genomic_DNA"/>
</dbReference>
<dbReference type="Proteomes" id="UP000031553">
    <property type="component" value="Unassembled WGS sequence"/>
</dbReference>
<reference evidence="1 2" key="1">
    <citation type="submission" date="2015-07" db="EMBL/GenBank/DDBJ databases">
        <title>Draft Genome Sequence of Komagataeibacter intermedius Strain AF2, Isolated from Kombucha Tea.</title>
        <authorList>
            <person name="Santos R.A."/>
            <person name="Berretta A.A."/>
            <person name="Barud H.S."/>
            <person name="Ribeiro S.J."/>
            <person name="Gonzalez-Garcia L.N."/>
            <person name="Zucchi T.D."/>
            <person name="Goldman G.H."/>
            <person name="Riano-Pachon D.M."/>
        </authorList>
    </citation>
    <scope>NUCLEOTIDE SEQUENCE [LARGE SCALE GENOMIC DNA]</scope>
    <source>
        <strain evidence="1 2">AF2</strain>
    </source>
</reference>
<proteinExistence type="predicted"/>
<name>A0A0N0MFA8_9PROT</name>
<protein>
    <submittedName>
        <fullName evidence="1">Uncharacterized protein</fullName>
    </submittedName>
</protein>
<gene>
    <name evidence="1" type="ORF">GLUCOINTEAF2_0202180</name>
</gene>
<organism evidence="1 2">
    <name type="scientific">Komagataeibacter intermedius AF2</name>
    <dbReference type="NCBI Taxonomy" id="1458464"/>
    <lineage>
        <taxon>Bacteria</taxon>
        <taxon>Pseudomonadati</taxon>
        <taxon>Pseudomonadota</taxon>
        <taxon>Alphaproteobacteria</taxon>
        <taxon>Acetobacterales</taxon>
        <taxon>Acetobacteraceae</taxon>
        <taxon>Komagataeibacter</taxon>
    </lineage>
</organism>
<accession>A0A0N0MFA8</accession>
<sequence>MYRLSSDARYRLGNVGLDRTRSCPSGVMSMSTATVPGTKLSTRRHSRSATSCMTMSLASACSTSFCRIRILRCWLSLVTFFITPMKKTRPLSVTTFDRDSSPQIYSPSLRVNSTSRDVPTIRFWLLERLRSTNASCPLRCSMGTSTFTFWPSTSFLSRPHRFSAALLKKMTWFWSSIITVASMACSSAEIRTSALRLGLDIELPRKRDKDDLQPRAMRTVGHAVWDR</sequence>
<evidence type="ECO:0000313" key="1">
    <source>
        <dbReference type="EMBL" id="KPH87343.1"/>
    </source>
</evidence>
<comment type="caution">
    <text evidence="1">The sequence shown here is derived from an EMBL/GenBank/DDBJ whole genome shotgun (WGS) entry which is preliminary data.</text>
</comment>
<dbReference type="AlphaFoldDB" id="A0A0N0MFA8"/>
<evidence type="ECO:0000313" key="2">
    <source>
        <dbReference type="Proteomes" id="UP000031553"/>
    </source>
</evidence>